<organism evidence="2 3">
    <name type="scientific">Dactylosporangium vinaceum</name>
    <dbReference type="NCBI Taxonomy" id="53362"/>
    <lineage>
        <taxon>Bacteria</taxon>
        <taxon>Bacillati</taxon>
        <taxon>Actinomycetota</taxon>
        <taxon>Actinomycetes</taxon>
        <taxon>Micromonosporales</taxon>
        <taxon>Micromonosporaceae</taxon>
        <taxon>Dactylosporangium</taxon>
    </lineage>
</organism>
<keyword evidence="3" id="KW-1185">Reference proteome</keyword>
<keyword evidence="1" id="KW-0812">Transmembrane</keyword>
<dbReference type="EMBL" id="JBHMCA010000027">
    <property type="protein sequence ID" value="MFB9444673.1"/>
    <property type="molecule type" value="Genomic_DNA"/>
</dbReference>
<evidence type="ECO:0000313" key="3">
    <source>
        <dbReference type="Proteomes" id="UP001589608"/>
    </source>
</evidence>
<gene>
    <name evidence="2" type="ORF">ACFFTR_16480</name>
</gene>
<evidence type="ECO:0008006" key="4">
    <source>
        <dbReference type="Google" id="ProtNLM"/>
    </source>
</evidence>
<keyword evidence="1" id="KW-1133">Transmembrane helix</keyword>
<proteinExistence type="predicted"/>
<evidence type="ECO:0000256" key="1">
    <source>
        <dbReference type="SAM" id="Phobius"/>
    </source>
</evidence>
<dbReference type="Proteomes" id="UP001589608">
    <property type="component" value="Unassembled WGS sequence"/>
</dbReference>
<evidence type="ECO:0000313" key="2">
    <source>
        <dbReference type="EMBL" id="MFB9444673.1"/>
    </source>
</evidence>
<feature type="transmembrane region" description="Helical" evidence="1">
    <location>
        <begin position="33"/>
        <end position="55"/>
    </location>
</feature>
<comment type="caution">
    <text evidence="2">The sequence shown here is derived from an EMBL/GenBank/DDBJ whole genome shotgun (WGS) entry which is preliminary data.</text>
</comment>
<dbReference type="RefSeq" id="WP_223104466.1">
    <property type="nucleotide sequence ID" value="NZ_CP061913.1"/>
</dbReference>
<feature type="transmembrane region" description="Helical" evidence="1">
    <location>
        <begin position="103"/>
        <end position="127"/>
    </location>
</feature>
<sequence length="128" mass="13217">MGDVPDPMSLGSLPVAPPVSLPARKPWWSGRRFGWFAAGAAVGMVGQVLICGYWLHSFASFVSDAVPDTMFMVTGIAALAQLVLFVGCIGAGIGTLRRNRSLGIGLIAGWPGGLVAVALGLALLFSFA</sequence>
<keyword evidence="1" id="KW-0472">Membrane</keyword>
<reference evidence="2 3" key="1">
    <citation type="submission" date="2024-09" db="EMBL/GenBank/DDBJ databases">
        <authorList>
            <person name="Sun Q."/>
            <person name="Mori K."/>
        </authorList>
    </citation>
    <scope>NUCLEOTIDE SEQUENCE [LARGE SCALE GENOMIC DNA]</scope>
    <source>
        <strain evidence="2 3">JCM 3307</strain>
    </source>
</reference>
<protein>
    <recommendedName>
        <fullName evidence="4">MFS transporter</fullName>
    </recommendedName>
</protein>
<feature type="transmembrane region" description="Helical" evidence="1">
    <location>
        <begin position="75"/>
        <end position="96"/>
    </location>
</feature>
<accession>A0ABV5M775</accession>
<name>A0ABV5M775_9ACTN</name>